<gene>
    <name evidence="2" type="ORF">ACFP5Y_03445</name>
</gene>
<keyword evidence="1" id="KW-0472">Membrane</keyword>
<evidence type="ECO:0000313" key="2">
    <source>
        <dbReference type="EMBL" id="MFC6180275.1"/>
    </source>
</evidence>
<accession>A0ABW1RY01</accession>
<protein>
    <submittedName>
        <fullName evidence="2">Bacteriocin immunity protein</fullName>
    </submittedName>
</protein>
<evidence type="ECO:0000313" key="3">
    <source>
        <dbReference type="Proteomes" id="UP001596282"/>
    </source>
</evidence>
<proteinExistence type="predicted"/>
<dbReference type="EMBL" id="JBHSSC010000009">
    <property type="protein sequence ID" value="MFC6180275.1"/>
    <property type="molecule type" value="Genomic_DNA"/>
</dbReference>
<comment type="caution">
    <text evidence="2">The sequence shown here is derived from an EMBL/GenBank/DDBJ whole genome shotgun (WGS) entry which is preliminary data.</text>
</comment>
<sequence>MLVRMIGLICIAVSIWQLYAVRQAFLDVKHHGNAATSTFIAYGLWTGLTFAIIFLIGGFMLMIAGLSWLG</sequence>
<keyword evidence="3" id="KW-1185">Reference proteome</keyword>
<dbReference type="RefSeq" id="WP_137627655.1">
    <property type="nucleotide sequence ID" value="NZ_BJDJ01000003.1"/>
</dbReference>
<evidence type="ECO:0000256" key="1">
    <source>
        <dbReference type="SAM" id="Phobius"/>
    </source>
</evidence>
<dbReference type="Proteomes" id="UP001596282">
    <property type="component" value="Unassembled WGS sequence"/>
</dbReference>
<keyword evidence="1" id="KW-1133">Transmembrane helix</keyword>
<keyword evidence="1" id="KW-0812">Transmembrane</keyword>
<reference evidence="3" key="1">
    <citation type="journal article" date="2019" name="Int. J. Syst. Evol. Microbiol.">
        <title>The Global Catalogue of Microorganisms (GCM) 10K type strain sequencing project: providing services to taxonomists for standard genome sequencing and annotation.</title>
        <authorList>
            <consortium name="The Broad Institute Genomics Platform"/>
            <consortium name="The Broad Institute Genome Sequencing Center for Infectious Disease"/>
            <person name="Wu L."/>
            <person name="Ma J."/>
        </authorList>
    </citation>
    <scope>NUCLEOTIDE SEQUENCE [LARGE SCALE GENOMIC DNA]</scope>
    <source>
        <strain evidence="3">CCM 8933</strain>
    </source>
</reference>
<feature type="transmembrane region" description="Helical" evidence="1">
    <location>
        <begin position="44"/>
        <end position="69"/>
    </location>
</feature>
<name>A0ABW1RY01_9LACO</name>
<organism evidence="2 3">
    <name type="scientific">Lactiplantibacillus daowaiensis</name>
    <dbReference type="NCBI Taxonomy" id="2559918"/>
    <lineage>
        <taxon>Bacteria</taxon>
        <taxon>Bacillati</taxon>
        <taxon>Bacillota</taxon>
        <taxon>Bacilli</taxon>
        <taxon>Lactobacillales</taxon>
        <taxon>Lactobacillaceae</taxon>
        <taxon>Lactiplantibacillus</taxon>
    </lineage>
</organism>